<evidence type="ECO:0000313" key="12">
    <source>
        <dbReference type="Proteomes" id="UP001347796"/>
    </source>
</evidence>
<dbReference type="Gene3D" id="1.10.287.1970">
    <property type="match status" value="1"/>
</dbReference>
<keyword evidence="12" id="KW-1185">Reference proteome</keyword>
<dbReference type="EMBL" id="JAZGQO010000010">
    <property type="protein sequence ID" value="KAK6176898.1"/>
    <property type="molecule type" value="Genomic_DNA"/>
</dbReference>
<comment type="caution">
    <text evidence="11">The sequence shown here is derived from an EMBL/GenBank/DDBJ whole genome shotgun (WGS) entry which is preliminary data.</text>
</comment>
<sequence length="484" mass="53815">MNGATNNKVLTLDTLNPNVVKMEYAVRGPIVARAGEIEKELKEGVPKQFTKVVKANIGDCHATGQKPLTFLRQVLAMVTYPELLNSRDFPEDTKNRARRLLEGCRGGSIGSYSDSPGIAVIRQDIAQYISDRDGVPSASDDVYLCAGASAGIKSVLTMLLTGKGGTDKAGIMIPVPQYPLYSATLAEYDAYPIRYYLNEENHWSLDVSELKRSINEAKPNCRPKAIVIINPGNPTGQVLTRENIQSIIKFAKEEKLFILADEVYQHNIYADGSQFFSFKKVLKEMGDEYSSMELASFMSASKGFMGECGYRGGYSEIINLDPAVRLQYNKSISANLCPPVSGQAVIDCIVNPPKPGEPSYELFLKEKTKVLDLLLQKAKLVTKTFNSIEGIKCNEVQGAMYAFPQIFLPPRAIEEAKKQNKTPDSFYCFQLLEETGICTVPGSGFGEKEGTYHFRTTILPPIEELEAVLQKFKEFHIRFLQKYQ</sequence>
<proteinExistence type="inferred from homology"/>
<reference evidence="11 12" key="1">
    <citation type="submission" date="2024-01" db="EMBL/GenBank/DDBJ databases">
        <title>The genome of the rayed Mediterranean limpet Patella caerulea (Linnaeus, 1758).</title>
        <authorList>
            <person name="Anh-Thu Weber A."/>
            <person name="Halstead-Nussloch G."/>
        </authorList>
    </citation>
    <scope>NUCLEOTIDE SEQUENCE [LARGE SCALE GENOMIC DNA]</scope>
    <source>
        <strain evidence="11">AATW-2023a</strain>
        <tissue evidence="11">Whole specimen</tissue>
    </source>
</reference>
<evidence type="ECO:0000256" key="2">
    <source>
        <dbReference type="ARBA" id="ARBA00011738"/>
    </source>
</evidence>
<protein>
    <recommendedName>
        <fullName evidence="8">alanine transaminase</fullName>
        <ecNumber evidence="8">2.6.1.2</ecNumber>
    </recommendedName>
</protein>
<keyword evidence="3" id="KW-0032">Aminotransferase</keyword>
<dbReference type="FunFam" id="3.90.1150.10:FF:000010">
    <property type="entry name" value="Alanine aminotransferase 2"/>
    <property type="match status" value="1"/>
</dbReference>
<dbReference type="InterPro" id="IPR015422">
    <property type="entry name" value="PyrdxlP-dep_Trfase_small"/>
</dbReference>
<comment type="cofactor">
    <cofactor evidence="1">
        <name>pyridoxal 5'-phosphate</name>
        <dbReference type="ChEBI" id="CHEBI:597326"/>
    </cofactor>
</comment>
<accession>A0AAN8JJ98</accession>
<evidence type="ECO:0000256" key="3">
    <source>
        <dbReference type="ARBA" id="ARBA00022576"/>
    </source>
</evidence>
<comment type="catalytic activity">
    <reaction evidence="9">
        <text>L-alanine + 2-oxoglutarate = pyruvate + L-glutamate</text>
        <dbReference type="Rhea" id="RHEA:19453"/>
        <dbReference type="ChEBI" id="CHEBI:15361"/>
        <dbReference type="ChEBI" id="CHEBI:16810"/>
        <dbReference type="ChEBI" id="CHEBI:29985"/>
        <dbReference type="ChEBI" id="CHEBI:57972"/>
        <dbReference type="EC" id="2.6.1.2"/>
    </reaction>
</comment>
<keyword evidence="5" id="KW-0663">Pyridoxal phosphate</keyword>
<evidence type="ECO:0000256" key="7">
    <source>
        <dbReference type="ARBA" id="ARBA00025785"/>
    </source>
</evidence>
<dbReference type="GO" id="GO:0030170">
    <property type="term" value="F:pyridoxal phosphate binding"/>
    <property type="evidence" value="ECO:0007669"/>
    <property type="project" value="InterPro"/>
</dbReference>
<dbReference type="PANTHER" id="PTHR11751">
    <property type="entry name" value="ALANINE AMINOTRANSFERASE"/>
    <property type="match status" value="1"/>
</dbReference>
<evidence type="ECO:0000256" key="1">
    <source>
        <dbReference type="ARBA" id="ARBA00001933"/>
    </source>
</evidence>
<dbReference type="AlphaFoldDB" id="A0AAN8JJ98"/>
<gene>
    <name evidence="11" type="ORF">SNE40_015111</name>
</gene>
<dbReference type="FunFam" id="1.10.287.1970:FF:000001">
    <property type="entry name" value="Alanine aminotransferase 2"/>
    <property type="match status" value="1"/>
</dbReference>
<comment type="subunit">
    <text evidence="2">Homodimer.</text>
</comment>
<dbReference type="Pfam" id="PF00155">
    <property type="entry name" value="Aminotran_1_2"/>
    <property type="match status" value="1"/>
</dbReference>
<dbReference type="SUPFAM" id="SSF53383">
    <property type="entry name" value="PLP-dependent transferases"/>
    <property type="match status" value="1"/>
</dbReference>
<feature type="domain" description="Aminotransferase class I/classII large" evidence="10">
    <location>
        <begin position="105"/>
        <end position="471"/>
    </location>
</feature>
<organism evidence="11 12">
    <name type="scientific">Patella caerulea</name>
    <name type="common">Rayed Mediterranean limpet</name>
    <dbReference type="NCBI Taxonomy" id="87958"/>
    <lineage>
        <taxon>Eukaryota</taxon>
        <taxon>Metazoa</taxon>
        <taxon>Spiralia</taxon>
        <taxon>Lophotrochozoa</taxon>
        <taxon>Mollusca</taxon>
        <taxon>Gastropoda</taxon>
        <taxon>Patellogastropoda</taxon>
        <taxon>Patelloidea</taxon>
        <taxon>Patellidae</taxon>
        <taxon>Patella</taxon>
    </lineage>
</organism>
<dbReference type="GO" id="GO:0004021">
    <property type="term" value="F:L-alanine:2-oxoglutarate aminotransferase activity"/>
    <property type="evidence" value="ECO:0007669"/>
    <property type="project" value="UniProtKB-EC"/>
</dbReference>
<evidence type="ECO:0000256" key="5">
    <source>
        <dbReference type="ARBA" id="ARBA00022898"/>
    </source>
</evidence>
<dbReference type="FunFam" id="3.40.640.10:FF:000012">
    <property type="entry name" value="alanine aminotransferase 2"/>
    <property type="match status" value="1"/>
</dbReference>
<dbReference type="EC" id="2.6.1.2" evidence="8"/>
<dbReference type="InterPro" id="IPR045088">
    <property type="entry name" value="ALAT1/2-like"/>
</dbReference>
<evidence type="ECO:0000313" key="11">
    <source>
        <dbReference type="EMBL" id="KAK6176898.1"/>
    </source>
</evidence>
<dbReference type="InterPro" id="IPR015424">
    <property type="entry name" value="PyrdxlP-dep_Trfase"/>
</dbReference>
<dbReference type="Proteomes" id="UP001347796">
    <property type="component" value="Unassembled WGS sequence"/>
</dbReference>
<evidence type="ECO:0000259" key="10">
    <source>
        <dbReference type="Pfam" id="PF00155"/>
    </source>
</evidence>
<evidence type="ECO:0000256" key="4">
    <source>
        <dbReference type="ARBA" id="ARBA00022679"/>
    </source>
</evidence>
<comment type="similarity">
    <text evidence="7">Belongs to the class-I pyridoxal-phosphate-dependent aminotransferase family. Alanine aminotransferase subfamily.</text>
</comment>
<dbReference type="CDD" id="cd00609">
    <property type="entry name" value="AAT_like"/>
    <property type="match status" value="1"/>
</dbReference>
<evidence type="ECO:0000256" key="6">
    <source>
        <dbReference type="ARBA" id="ARBA00025708"/>
    </source>
</evidence>
<dbReference type="InterPro" id="IPR004839">
    <property type="entry name" value="Aminotransferase_I/II_large"/>
</dbReference>
<name>A0AAN8JJ98_PATCE</name>
<evidence type="ECO:0000256" key="9">
    <source>
        <dbReference type="ARBA" id="ARBA00047412"/>
    </source>
</evidence>
<dbReference type="Gene3D" id="3.90.1150.10">
    <property type="entry name" value="Aspartate Aminotransferase, domain 1"/>
    <property type="match status" value="1"/>
</dbReference>
<keyword evidence="4" id="KW-0808">Transferase</keyword>
<dbReference type="InterPro" id="IPR015421">
    <property type="entry name" value="PyrdxlP-dep_Trfase_major"/>
</dbReference>
<evidence type="ECO:0000256" key="8">
    <source>
        <dbReference type="ARBA" id="ARBA00026106"/>
    </source>
</evidence>
<comment type="pathway">
    <text evidence="6">Amino-acid degradation; L-alanine degradation via transaminase pathway; pyruvate from L-alanine: step 1/1.</text>
</comment>
<dbReference type="PANTHER" id="PTHR11751:SF29">
    <property type="entry name" value="ALANINE TRANSAMINASE"/>
    <property type="match status" value="1"/>
</dbReference>
<dbReference type="Gene3D" id="3.40.640.10">
    <property type="entry name" value="Type I PLP-dependent aspartate aminotransferase-like (Major domain)"/>
    <property type="match status" value="1"/>
</dbReference>